<keyword evidence="2" id="KW-1185">Reference proteome</keyword>
<dbReference type="EMBL" id="JAANQT010000875">
    <property type="protein sequence ID" value="KAG1307835.1"/>
    <property type="molecule type" value="Genomic_DNA"/>
</dbReference>
<name>A0A9P6X8Q4_RHIOR</name>
<accession>A0A9P6X8Q4</accession>
<protein>
    <submittedName>
        <fullName evidence="1">Uncharacterized protein</fullName>
    </submittedName>
</protein>
<comment type="caution">
    <text evidence="1">The sequence shown here is derived from an EMBL/GenBank/DDBJ whole genome shotgun (WGS) entry which is preliminary data.</text>
</comment>
<reference evidence="1" key="1">
    <citation type="journal article" date="2020" name="Microb. Genom.">
        <title>Genetic diversity of clinical and environmental Mucorales isolates obtained from an investigation of mucormycosis cases among solid organ transplant recipients.</title>
        <authorList>
            <person name="Nguyen M.H."/>
            <person name="Kaul D."/>
            <person name="Muto C."/>
            <person name="Cheng S.J."/>
            <person name="Richter R.A."/>
            <person name="Bruno V.M."/>
            <person name="Liu G."/>
            <person name="Beyhan S."/>
            <person name="Sundermann A.J."/>
            <person name="Mounaud S."/>
            <person name="Pasculle A.W."/>
            <person name="Nierman W.C."/>
            <person name="Driscoll E."/>
            <person name="Cumbie R."/>
            <person name="Clancy C.J."/>
            <person name="Dupont C.L."/>
        </authorList>
    </citation>
    <scope>NUCLEOTIDE SEQUENCE</scope>
    <source>
        <strain evidence="1">GL11</strain>
    </source>
</reference>
<proteinExistence type="predicted"/>
<evidence type="ECO:0000313" key="2">
    <source>
        <dbReference type="Proteomes" id="UP000716291"/>
    </source>
</evidence>
<gene>
    <name evidence="1" type="ORF">G6F64_006498</name>
</gene>
<dbReference type="Proteomes" id="UP000716291">
    <property type="component" value="Unassembled WGS sequence"/>
</dbReference>
<organism evidence="1 2">
    <name type="scientific">Rhizopus oryzae</name>
    <name type="common">Mucormycosis agent</name>
    <name type="synonym">Rhizopus arrhizus var. delemar</name>
    <dbReference type="NCBI Taxonomy" id="64495"/>
    <lineage>
        <taxon>Eukaryota</taxon>
        <taxon>Fungi</taxon>
        <taxon>Fungi incertae sedis</taxon>
        <taxon>Mucoromycota</taxon>
        <taxon>Mucoromycotina</taxon>
        <taxon>Mucoromycetes</taxon>
        <taxon>Mucorales</taxon>
        <taxon>Mucorineae</taxon>
        <taxon>Rhizopodaceae</taxon>
        <taxon>Rhizopus</taxon>
    </lineage>
</organism>
<evidence type="ECO:0000313" key="1">
    <source>
        <dbReference type="EMBL" id="KAG1307835.1"/>
    </source>
</evidence>
<sequence length="136" mass="16133">MSPTERSRLVRWRLGWLPGGVPKPCIFHPNDLFTRPHSIRCLHMHRRLQKPFTEPDPLSFLLNKLPTKKQQYGIASRRSDPHRFSAWKIRWPNICQILFELYYLHHGKIPPGDPPPLGTKFITWLCPLPFHSFFPF</sequence>
<dbReference type="AlphaFoldDB" id="A0A9P6X8Q4"/>